<evidence type="ECO:0000259" key="6">
    <source>
        <dbReference type="Pfam" id="PF25877"/>
    </source>
</evidence>
<dbReference type="CTD" id="65124"/>
<dbReference type="Pfam" id="PF25877">
    <property type="entry name" value="WHD_SOWAH"/>
    <property type="match status" value="1"/>
</dbReference>
<dbReference type="PANTHER" id="PTHR14491:SF4">
    <property type="entry name" value="ANKYRIN REPEAT DOMAIN-CONTAINING PROTEIN SOWAHC"/>
    <property type="match status" value="1"/>
</dbReference>
<dbReference type="SUPFAM" id="SSF48403">
    <property type="entry name" value="Ankyrin repeat"/>
    <property type="match status" value="1"/>
</dbReference>
<feature type="compositionally biased region" description="Low complexity" evidence="5">
    <location>
        <begin position="275"/>
        <end position="284"/>
    </location>
</feature>
<feature type="region of interest" description="Disordered" evidence="5">
    <location>
        <begin position="264"/>
        <end position="290"/>
    </location>
</feature>
<evidence type="ECO:0000313" key="7">
    <source>
        <dbReference type="Proteomes" id="UP000515159"/>
    </source>
</evidence>
<dbReference type="PROSITE" id="PS50297">
    <property type="entry name" value="ANK_REP_REGION"/>
    <property type="match status" value="1"/>
</dbReference>
<feature type="region of interest" description="Disordered" evidence="5">
    <location>
        <begin position="502"/>
        <end position="528"/>
    </location>
</feature>
<dbReference type="Pfam" id="PF12796">
    <property type="entry name" value="Ank_2"/>
    <property type="match status" value="1"/>
</dbReference>
<accession>A0A6P8R2F3</accession>
<dbReference type="InterPro" id="IPR002110">
    <property type="entry name" value="Ankyrin_rpt"/>
</dbReference>
<dbReference type="InParanoid" id="A0A6P8R2F3"/>
<dbReference type="SMART" id="SM00248">
    <property type="entry name" value="ANK"/>
    <property type="match status" value="2"/>
</dbReference>
<evidence type="ECO:0000256" key="4">
    <source>
        <dbReference type="PROSITE-ProRule" id="PRU00023"/>
    </source>
</evidence>
<dbReference type="PROSITE" id="PS50088">
    <property type="entry name" value="ANK_REPEAT"/>
    <property type="match status" value="1"/>
</dbReference>
<evidence type="ECO:0000256" key="3">
    <source>
        <dbReference type="ARBA" id="ARBA00038122"/>
    </source>
</evidence>
<name>A0A6P8R2F3_GEOSA</name>
<evidence type="ECO:0000256" key="1">
    <source>
        <dbReference type="ARBA" id="ARBA00022737"/>
    </source>
</evidence>
<feature type="repeat" description="ANK" evidence="4">
    <location>
        <begin position="368"/>
        <end position="389"/>
    </location>
</feature>
<evidence type="ECO:0000256" key="5">
    <source>
        <dbReference type="SAM" id="MobiDB-lite"/>
    </source>
</evidence>
<keyword evidence="2 4" id="KW-0040">ANK repeat</keyword>
<proteinExistence type="inferred from homology"/>
<feature type="region of interest" description="Disordered" evidence="5">
    <location>
        <begin position="116"/>
        <end position="252"/>
    </location>
</feature>
<dbReference type="GeneID" id="117362208"/>
<evidence type="ECO:0000256" key="2">
    <source>
        <dbReference type="ARBA" id="ARBA00023043"/>
    </source>
</evidence>
<dbReference type="Proteomes" id="UP000515159">
    <property type="component" value="Chromosome 6"/>
</dbReference>
<organism evidence="7 8">
    <name type="scientific">Geotrypetes seraphini</name>
    <name type="common">Gaboon caecilian</name>
    <name type="synonym">Caecilia seraphini</name>
    <dbReference type="NCBI Taxonomy" id="260995"/>
    <lineage>
        <taxon>Eukaryota</taxon>
        <taxon>Metazoa</taxon>
        <taxon>Chordata</taxon>
        <taxon>Craniata</taxon>
        <taxon>Vertebrata</taxon>
        <taxon>Euteleostomi</taxon>
        <taxon>Amphibia</taxon>
        <taxon>Gymnophiona</taxon>
        <taxon>Geotrypetes</taxon>
    </lineage>
</organism>
<keyword evidence="7" id="KW-1185">Reference proteome</keyword>
<dbReference type="RefSeq" id="XP_033804114.1">
    <property type="nucleotide sequence ID" value="XM_033948223.1"/>
</dbReference>
<protein>
    <submittedName>
        <fullName evidence="8">Ankyrin repeat domain-containing protein SOWAHC</fullName>
    </submittedName>
</protein>
<dbReference type="FunCoup" id="A0A6P8R2F3">
    <property type="interactions" value="154"/>
</dbReference>
<dbReference type="Gene3D" id="1.25.40.20">
    <property type="entry name" value="Ankyrin repeat-containing domain"/>
    <property type="match status" value="1"/>
</dbReference>
<dbReference type="KEGG" id="gsh:117362208"/>
<dbReference type="OrthoDB" id="60433at2759"/>
<comment type="similarity">
    <text evidence="3">Belongs to the SOWAH family.</text>
</comment>
<dbReference type="InterPro" id="IPR036770">
    <property type="entry name" value="Ankyrin_rpt-contain_sf"/>
</dbReference>
<dbReference type="InterPro" id="IPR058889">
    <property type="entry name" value="WHD_SOWAHA-C"/>
</dbReference>
<reference evidence="8" key="1">
    <citation type="submission" date="2025-08" db="UniProtKB">
        <authorList>
            <consortium name="RefSeq"/>
        </authorList>
    </citation>
    <scope>IDENTIFICATION</scope>
</reference>
<sequence>MAEELNADTVLRFLRERGGRAPNQELVEHFKSWLSAAGDSRAAARQRFKDIVNELGTVRQENGVKYVCLRKKYLQEPGSPTATLASSPPEHVPVISVTEASPQLLSEEERAVFQRVEDGGTTAGESENEEKRRGEKEERAAPREDPKVSAGEEVDGAADPQQQQDGGSGSPLASLDGGRKSSGRRFTPQALSSLGDEGDADGVLRRSLFEEGSGGDASPEEPPCSPGPAGREGGGLATPRSSRKTFRERMISSSPQLRRTFFAGCRGSGGESDTASVASSSAEESGGGSVTLDPLEHAWMLSASDGKWENLEGLLSCDPGLFTKRDFITGFNCLHWAAKKGKQELLAMLVNFANKHELPFNINARASGGYTALHLAAMYGHVEVVKLLVGAYDADVDIRDYSGRKACQYLSQEAAEDMKGLVGSLADSEQESAGSLGSGRWRLSRVLPSTITVHRLPLLSDDHLDGTWLRSKEVSRKPSGSSKVKPRLNRIRFRTQIIHTTPSFKDADEDDRSLKSPLKLRPKSNVFG</sequence>
<gene>
    <name evidence="8" type="primary">SOWAHC</name>
</gene>
<keyword evidence="1" id="KW-0677">Repeat</keyword>
<feature type="compositionally biased region" description="Basic and acidic residues" evidence="5">
    <location>
        <begin position="129"/>
        <end position="147"/>
    </location>
</feature>
<dbReference type="PANTHER" id="PTHR14491">
    <property type="entry name" value="SOSONDOWAH, ISOFORM G"/>
    <property type="match status" value="1"/>
</dbReference>
<feature type="domain" description="SOWAHA-C winged helix-turn-helix" evidence="6">
    <location>
        <begin position="4"/>
        <end position="78"/>
    </location>
</feature>
<dbReference type="AlphaFoldDB" id="A0A6P8R2F3"/>
<evidence type="ECO:0000313" key="8">
    <source>
        <dbReference type="RefSeq" id="XP_033804114.1"/>
    </source>
</evidence>